<feature type="transmembrane region" description="Helical" evidence="6">
    <location>
        <begin position="279"/>
        <end position="302"/>
    </location>
</feature>
<feature type="transmembrane region" description="Helical" evidence="6">
    <location>
        <begin position="336"/>
        <end position="356"/>
    </location>
</feature>
<feature type="transmembrane region" description="Helical" evidence="6">
    <location>
        <begin position="21"/>
        <end position="45"/>
    </location>
</feature>
<keyword evidence="2" id="KW-1003">Cell membrane</keyword>
<dbReference type="GO" id="GO:0022857">
    <property type="term" value="F:transmembrane transporter activity"/>
    <property type="evidence" value="ECO:0007669"/>
    <property type="project" value="InterPro"/>
</dbReference>
<dbReference type="PANTHER" id="PTHR42770">
    <property type="entry name" value="AMINO ACID TRANSPORTER-RELATED"/>
    <property type="match status" value="1"/>
</dbReference>
<name>A0A542Z7U8_9MICO</name>
<evidence type="ECO:0000256" key="6">
    <source>
        <dbReference type="SAM" id="Phobius"/>
    </source>
</evidence>
<dbReference type="OrthoDB" id="9117841at2"/>
<dbReference type="Pfam" id="PF13520">
    <property type="entry name" value="AA_permease_2"/>
    <property type="match status" value="1"/>
</dbReference>
<keyword evidence="5 6" id="KW-0472">Membrane</keyword>
<feature type="transmembrane region" description="Helical" evidence="6">
    <location>
        <begin position="362"/>
        <end position="384"/>
    </location>
</feature>
<dbReference type="PIRSF" id="PIRSF006060">
    <property type="entry name" value="AA_transporter"/>
    <property type="match status" value="1"/>
</dbReference>
<feature type="transmembrane region" description="Helical" evidence="6">
    <location>
        <begin position="236"/>
        <end position="259"/>
    </location>
</feature>
<dbReference type="Proteomes" id="UP000319514">
    <property type="component" value="Unassembled WGS sequence"/>
</dbReference>
<dbReference type="InterPro" id="IPR050367">
    <property type="entry name" value="APC_superfamily"/>
</dbReference>
<keyword evidence="3 6" id="KW-0812">Transmembrane</keyword>
<dbReference type="GO" id="GO:0005886">
    <property type="term" value="C:plasma membrane"/>
    <property type="evidence" value="ECO:0007669"/>
    <property type="project" value="UniProtKB-SubCell"/>
</dbReference>
<proteinExistence type="predicted"/>
<sequence length="463" mass="48619">MAHDTLPRQRPSTAPAERAMGLTQSTALVVGSIIAVGIFSLPYSLASYGPISLVALVLATVGAAALAFMFAVMSRRMPADGGPYAYARAAFGNGVGFANAWSYWVTAWAGNAAIVVGCVFYVEHFVNKGGSAGWSIVIALAGLWIPAAVNLTGVRNMAAFQVVTTILKIVPLALISTVGLFFIKPANFTPWNTSGESNLSAIGGAMAICLFIYLGVETAAVAAGKVRDPERNIPRSTVLGTLASAVVYLLSMVVVFGIIPAADLAKAQNRASYSVAFNHIVGGTWAGDVVAAAVVVSGVGALNGWTMICAEMPLAAARDGLFPAAFGRLSSRRVPAIGIVASTALASAAVVVSYLGTNGSTVFTTLVLMTGITAAVPYAFSALAQLKWRWHDDHRVQTARLWRDLVVAVVALFFSLAFIYYSRNTGDSWYVVWGPFLMTGAAGLVGIPVYLSQRGHMTEPRRQ</sequence>
<dbReference type="InterPro" id="IPR002293">
    <property type="entry name" value="AA/rel_permease1"/>
</dbReference>
<evidence type="ECO:0000256" key="4">
    <source>
        <dbReference type="ARBA" id="ARBA00022989"/>
    </source>
</evidence>
<feature type="transmembrane region" description="Helical" evidence="6">
    <location>
        <begin position="101"/>
        <end position="122"/>
    </location>
</feature>
<feature type="transmembrane region" description="Helical" evidence="6">
    <location>
        <begin position="203"/>
        <end position="224"/>
    </location>
</feature>
<keyword evidence="8" id="KW-1185">Reference proteome</keyword>
<feature type="transmembrane region" description="Helical" evidence="6">
    <location>
        <begin position="51"/>
        <end position="72"/>
    </location>
</feature>
<feature type="transmembrane region" description="Helical" evidence="6">
    <location>
        <begin position="166"/>
        <end position="183"/>
    </location>
</feature>
<evidence type="ECO:0000313" key="8">
    <source>
        <dbReference type="Proteomes" id="UP000319514"/>
    </source>
</evidence>
<evidence type="ECO:0000313" key="7">
    <source>
        <dbReference type="EMBL" id="TQL56384.1"/>
    </source>
</evidence>
<protein>
    <submittedName>
        <fullName evidence="7">Amino acid/polyamine/organocation transporter (APC superfamily)</fullName>
    </submittedName>
</protein>
<comment type="caution">
    <text evidence="7">The sequence shown here is derived from an EMBL/GenBank/DDBJ whole genome shotgun (WGS) entry which is preliminary data.</text>
</comment>
<keyword evidence="4 6" id="KW-1133">Transmembrane helix</keyword>
<evidence type="ECO:0000256" key="5">
    <source>
        <dbReference type="ARBA" id="ARBA00023136"/>
    </source>
</evidence>
<dbReference type="RefSeq" id="WP_141790591.1">
    <property type="nucleotide sequence ID" value="NZ_BAAAKX010000008.1"/>
</dbReference>
<dbReference type="EMBL" id="VFOQ01000003">
    <property type="protein sequence ID" value="TQL56384.1"/>
    <property type="molecule type" value="Genomic_DNA"/>
</dbReference>
<reference evidence="7 8" key="1">
    <citation type="submission" date="2019-06" db="EMBL/GenBank/DDBJ databases">
        <title>Sequencing the genomes of 1000 actinobacteria strains.</title>
        <authorList>
            <person name="Klenk H.-P."/>
        </authorList>
    </citation>
    <scope>NUCLEOTIDE SEQUENCE [LARGE SCALE GENOMIC DNA]</scope>
    <source>
        <strain evidence="7 8">DSM 18082</strain>
    </source>
</reference>
<dbReference type="Gene3D" id="1.20.1740.10">
    <property type="entry name" value="Amino acid/polyamine transporter I"/>
    <property type="match status" value="1"/>
</dbReference>
<evidence type="ECO:0000256" key="1">
    <source>
        <dbReference type="ARBA" id="ARBA00004651"/>
    </source>
</evidence>
<dbReference type="PANTHER" id="PTHR42770:SF18">
    <property type="entry name" value="ARGININE_AGMATINE ANTIPORTER"/>
    <property type="match status" value="1"/>
</dbReference>
<gene>
    <name evidence="7" type="ORF">FB474_4000</name>
</gene>
<dbReference type="AlphaFoldDB" id="A0A542Z7U8"/>
<organism evidence="7 8">
    <name type="scientific">Oryzihumus leptocrescens</name>
    <dbReference type="NCBI Taxonomy" id="297536"/>
    <lineage>
        <taxon>Bacteria</taxon>
        <taxon>Bacillati</taxon>
        <taxon>Actinomycetota</taxon>
        <taxon>Actinomycetes</taxon>
        <taxon>Micrococcales</taxon>
        <taxon>Intrasporangiaceae</taxon>
        <taxon>Oryzihumus</taxon>
    </lineage>
</organism>
<feature type="transmembrane region" description="Helical" evidence="6">
    <location>
        <begin position="428"/>
        <end position="451"/>
    </location>
</feature>
<accession>A0A542Z7U8</accession>
<evidence type="ECO:0000256" key="3">
    <source>
        <dbReference type="ARBA" id="ARBA00022692"/>
    </source>
</evidence>
<feature type="transmembrane region" description="Helical" evidence="6">
    <location>
        <begin position="134"/>
        <end position="154"/>
    </location>
</feature>
<evidence type="ECO:0000256" key="2">
    <source>
        <dbReference type="ARBA" id="ARBA00022475"/>
    </source>
</evidence>
<comment type="subcellular location">
    <subcellularLocation>
        <location evidence="1">Cell membrane</location>
        <topology evidence="1">Multi-pass membrane protein</topology>
    </subcellularLocation>
</comment>
<feature type="transmembrane region" description="Helical" evidence="6">
    <location>
        <begin position="405"/>
        <end position="422"/>
    </location>
</feature>